<dbReference type="SUPFAM" id="SSF56300">
    <property type="entry name" value="Metallo-dependent phosphatases"/>
    <property type="match status" value="1"/>
</dbReference>
<dbReference type="InterPro" id="IPR008963">
    <property type="entry name" value="Purple_acid_Pase-like_N"/>
</dbReference>
<keyword evidence="1" id="KW-0732">Signal</keyword>
<dbReference type="Pfam" id="PF18962">
    <property type="entry name" value="Por_Secre_tail"/>
    <property type="match status" value="1"/>
</dbReference>
<dbReference type="InterPro" id="IPR015914">
    <property type="entry name" value="PAPs_N"/>
</dbReference>
<accession>A0ABQ1YFV1</accession>
<proteinExistence type="predicted"/>
<name>A0ABQ1YFV1_9BACT</name>
<protein>
    <recommendedName>
        <fullName evidence="7">Por secretion system C-terminal sorting domain-containing protein</fullName>
    </recommendedName>
</protein>
<dbReference type="Pfam" id="PF16656">
    <property type="entry name" value="Pur_ac_phosph_N"/>
    <property type="match status" value="1"/>
</dbReference>
<dbReference type="Proteomes" id="UP000600214">
    <property type="component" value="Unassembled WGS sequence"/>
</dbReference>
<evidence type="ECO:0000256" key="1">
    <source>
        <dbReference type="ARBA" id="ARBA00022729"/>
    </source>
</evidence>
<dbReference type="InterPro" id="IPR004843">
    <property type="entry name" value="Calcineurin-like_PHP"/>
</dbReference>
<dbReference type="RefSeq" id="WP_188928627.1">
    <property type="nucleotide sequence ID" value="NZ_BMIA01000001.1"/>
</dbReference>
<evidence type="ECO:0000259" key="2">
    <source>
        <dbReference type="Pfam" id="PF00149"/>
    </source>
</evidence>
<evidence type="ECO:0000313" key="6">
    <source>
        <dbReference type="Proteomes" id="UP000600214"/>
    </source>
</evidence>
<dbReference type="NCBIfam" id="TIGR04183">
    <property type="entry name" value="Por_Secre_tail"/>
    <property type="match status" value="1"/>
</dbReference>
<dbReference type="PANTHER" id="PTHR22953">
    <property type="entry name" value="ACID PHOSPHATASE RELATED"/>
    <property type="match status" value="1"/>
</dbReference>
<feature type="domain" description="Secretion system C-terminal sorting" evidence="4">
    <location>
        <begin position="625"/>
        <end position="700"/>
    </location>
</feature>
<evidence type="ECO:0000259" key="3">
    <source>
        <dbReference type="Pfam" id="PF16656"/>
    </source>
</evidence>
<dbReference type="EMBL" id="BMIA01000001">
    <property type="protein sequence ID" value="GGH23764.1"/>
    <property type="molecule type" value="Genomic_DNA"/>
</dbReference>
<keyword evidence="6" id="KW-1185">Reference proteome</keyword>
<evidence type="ECO:0000313" key="5">
    <source>
        <dbReference type="EMBL" id="GGH23764.1"/>
    </source>
</evidence>
<evidence type="ECO:0000259" key="4">
    <source>
        <dbReference type="Pfam" id="PF18962"/>
    </source>
</evidence>
<dbReference type="Gene3D" id="2.60.40.10">
    <property type="entry name" value="Immunoglobulins"/>
    <property type="match status" value="1"/>
</dbReference>
<dbReference type="InterPro" id="IPR039331">
    <property type="entry name" value="PAPs-like"/>
</dbReference>
<sequence length="701" mass="78334">MKQYLLTFLLSIFFIVAHGQGTLLRGPYLQVATPTSMVIRWRTDKPSSSVVKIGGGPQSLDLAFTDNAETTEHEVKVSGLQAETRYYYSIGSQTTVLQVGDDNYFQTTAVAGKPGKYRFGVLGDCGTHSIIQDEVRARIGEYLGANYMNAWLLLGDNAYSFGRDAEFQSNFFAHYKDNFLKKNPLFPSPGNHDYDNDNPARQNDHKIPYYDIFTMPTKGEAGGEPSGTEAFYSFDYGNVHFLSLDSYGREDNSTRLYDTLGRQVQWIKKDLAANKNKDWVVAYWHHPPYSKGSRESDGDPEMTAIRQNFIRILERLGVDLILCGHSHVYERSRLMGGHYGYANTFDAAKHVIDGSSGRYDGSDNSCPYIKNTPQSRGTVYVVAGSSGHLGSPKPDFPHKAMYHSDAQHGGGLMLEVEGNRLDLKWIGNDGVIRDRFTMEKGVNKETTHEIARDQSVELKASFVGDYVWSNGSKTQTITVQPKESTDYTVRDEQNCIQDVFHVKVPKPDPAKLVSFSAKKDAKNVVTLDWASETETELAHYAVQRSDDARNFTEIGKVSGGPNSQQKREYSFTDTQAQTLPVNQTYYYRLAMNALDGRIIYSRIVAQMLIDPILAGEPDISLQIEIIPNPSSASQMQIRTTAQTTQIAELILSDVSGRTLDTRKMTISQTPVPFLPSQLTTGIYFLKVSINGRTAVKKLAIR</sequence>
<reference evidence="6" key="1">
    <citation type="journal article" date="2019" name="Int. J. Syst. Evol. Microbiol.">
        <title>The Global Catalogue of Microorganisms (GCM) 10K type strain sequencing project: providing services to taxonomists for standard genome sequencing and annotation.</title>
        <authorList>
            <consortium name="The Broad Institute Genomics Platform"/>
            <consortium name="The Broad Institute Genome Sequencing Center for Infectious Disease"/>
            <person name="Wu L."/>
            <person name="Ma J."/>
        </authorList>
    </citation>
    <scope>NUCLEOTIDE SEQUENCE [LARGE SCALE GENOMIC DNA]</scope>
    <source>
        <strain evidence="6">CGMCC 1.15288</strain>
    </source>
</reference>
<dbReference type="InterPro" id="IPR026444">
    <property type="entry name" value="Secre_tail"/>
</dbReference>
<dbReference type="Pfam" id="PF00149">
    <property type="entry name" value="Metallophos"/>
    <property type="match status" value="1"/>
</dbReference>
<feature type="domain" description="Purple acid phosphatase N-terminal" evidence="3">
    <location>
        <begin position="29"/>
        <end position="95"/>
    </location>
</feature>
<dbReference type="Gene3D" id="3.60.21.10">
    <property type="match status" value="1"/>
</dbReference>
<gene>
    <name evidence="5" type="ORF">GCM10007423_06640</name>
</gene>
<dbReference type="InterPro" id="IPR029052">
    <property type="entry name" value="Metallo-depent_PP-like"/>
</dbReference>
<comment type="caution">
    <text evidence="5">The sequence shown here is derived from an EMBL/GenBank/DDBJ whole genome shotgun (WGS) entry which is preliminary data.</text>
</comment>
<organism evidence="5 6">
    <name type="scientific">Dyadobacter endophyticus</name>
    <dbReference type="NCBI Taxonomy" id="1749036"/>
    <lineage>
        <taxon>Bacteria</taxon>
        <taxon>Pseudomonadati</taxon>
        <taxon>Bacteroidota</taxon>
        <taxon>Cytophagia</taxon>
        <taxon>Cytophagales</taxon>
        <taxon>Spirosomataceae</taxon>
        <taxon>Dyadobacter</taxon>
    </lineage>
</organism>
<dbReference type="InterPro" id="IPR013783">
    <property type="entry name" value="Ig-like_fold"/>
</dbReference>
<evidence type="ECO:0008006" key="7">
    <source>
        <dbReference type="Google" id="ProtNLM"/>
    </source>
</evidence>
<dbReference type="PANTHER" id="PTHR22953:SF153">
    <property type="entry name" value="PURPLE ACID PHOSPHATASE"/>
    <property type="match status" value="1"/>
</dbReference>
<dbReference type="Gene3D" id="2.60.40.380">
    <property type="entry name" value="Purple acid phosphatase-like, N-terminal"/>
    <property type="match status" value="1"/>
</dbReference>
<feature type="domain" description="Calcineurin-like phosphoesterase" evidence="2">
    <location>
        <begin position="118"/>
        <end position="329"/>
    </location>
</feature>
<dbReference type="SUPFAM" id="SSF49363">
    <property type="entry name" value="Purple acid phosphatase, N-terminal domain"/>
    <property type="match status" value="1"/>
</dbReference>